<evidence type="ECO:0000313" key="16">
    <source>
        <dbReference type="Proteomes" id="UP000324020"/>
    </source>
</evidence>
<dbReference type="Gene3D" id="3.90.550.10">
    <property type="entry name" value="Spore Coat Polysaccharide Biosynthesis Protein SpsA, Chain A"/>
    <property type="match status" value="1"/>
</dbReference>
<dbReference type="EC" id="2.3.1.157" evidence="3"/>
<dbReference type="SUPFAM" id="SSF53448">
    <property type="entry name" value="Nucleotide-diphospho-sugar transferases"/>
    <property type="match status" value="1"/>
</dbReference>
<dbReference type="CDD" id="cd04181">
    <property type="entry name" value="NTP_transferase"/>
    <property type="match status" value="1"/>
</dbReference>
<dbReference type="EMBL" id="FNBO01000003">
    <property type="protein sequence ID" value="SDF26061.1"/>
    <property type="molecule type" value="Genomic_DNA"/>
</dbReference>
<dbReference type="AlphaFoldDB" id="A0A1G7JME0"/>
<dbReference type="EC" id="2.7.7.23" evidence="4"/>
<comment type="pathway">
    <text evidence="2">Nucleotide-sugar biosynthesis; UDP-N-acetyl-alpha-D-glucosamine biosynthesis; UDP-N-acetyl-alpha-D-glucosamine from N-acetyl-alpha-D-glucosamine 1-phosphate: step 1/1.</text>
</comment>
<evidence type="ECO:0000256" key="6">
    <source>
        <dbReference type="ARBA" id="ARBA00022679"/>
    </source>
</evidence>
<evidence type="ECO:0000256" key="4">
    <source>
        <dbReference type="ARBA" id="ARBA00012457"/>
    </source>
</evidence>
<feature type="domain" description="Nucleotidyl transferase" evidence="13">
    <location>
        <begin position="3"/>
        <end position="208"/>
    </location>
</feature>
<sequence length="403" mass="41741">MGPLTETTPKPLLPVADRPLAAHVADAAVAAGADELILTVGYGGDRVREYFGDERAGVPVRYAEQPAQLGTADALAVAADLIDVDFAVLNGDSLYEAADLRRLFAAAPRVGAVEVSNPSAYGVLVTDGDVVTEVREKPADPPSNLINAGAYSFPADAVDLLDVPESERGERELTDVLDRVVERDELEVVRFDEWLDVGRPWELLEANERRLPGRADESAAGAAPDGGVRSAEGESGPADPASPRVHPDATLRGDVVVEAGSSVGPGVVIDGPVRVRSGATVGPNAYLRGATLVGEGAHVGHAVEIKNSVLLAGATVGHLSYVGDSVLGRDVNLGAGTNVANLRHDGEAVSLDVKGERTSTGRRKFGTVLGPDVKTGIQTGIDAGVTLSAGARTEPGENVTRDR</sequence>
<evidence type="ECO:0000256" key="9">
    <source>
        <dbReference type="ARBA" id="ARBA00023315"/>
    </source>
</evidence>
<dbReference type="SUPFAM" id="SSF51161">
    <property type="entry name" value="Trimeric LpxA-like enzymes"/>
    <property type="match status" value="1"/>
</dbReference>
<evidence type="ECO:0000256" key="2">
    <source>
        <dbReference type="ARBA" id="ARBA00005208"/>
    </source>
</evidence>
<dbReference type="PANTHER" id="PTHR43584:SF8">
    <property type="entry name" value="N-ACETYLMURAMATE ALPHA-1-PHOSPHATE URIDYLYLTRANSFERASE"/>
    <property type="match status" value="1"/>
</dbReference>
<keyword evidence="16" id="KW-1185">Reference proteome</keyword>
<dbReference type="Gene3D" id="2.160.10.10">
    <property type="entry name" value="Hexapeptide repeat proteins"/>
    <property type="match status" value="1"/>
</dbReference>
<comment type="pathway">
    <text evidence="1">Nucleotide-sugar biosynthesis; UDP-N-acetyl-alpha-D-glucosamine biosynthesis; N-acetyl-alpha-D-glucosamine 1-phosphate from alpha-D-glucosamine 6-phosphate (route II): step 2/2.</text>
</comment>
<evidence type="ECO:0000256" key="1">
    <source>
        <dbReference type="ARBA" id="ARBA00005166"/>
    </source>
</evidence>
<dbReference type="InterPro" id="IPR011004">
    <property type="entry name" value="Trimer_LpxA-like_sf"/>
</dbReference>
<comment type="catalytic activity">
    <reaction evidence="10">
        <text>alpha-D-glucosamine 1-phosphate + acetyl-CoA = N-acetyl-alpha-D-glucosamine 1-phosphate + CoA + H(+)</text>
        <dbReference type="Rhea" id="RHEA:13725"/>
        <dbReference type="ChEBI" id="CHEBI:15378"/>
        <dbReference type="ChEBI" id="CHEBI:57287"/>
        <dbReference type="ChEBI" id="CHEBI:57288"/>
        <dbReference type="ChEBI" id="CHEBI:57776"/>
        <dbReference type="ChEBI" id="CHEBI:58516"/>
        <dbReference type="EC" id="2.3.1.157"/>
    </reaction>
</comment>
<keyword evidence="6 15" id="KW-0808">Transferase</keyword>
<keyword evidence="9" id="KW-0012">Acyltransferase</keyword>
<dbReference type="GO" id="GO:0019134">
    <property type="term" value="F:glucosamine-1-phosphate N-acetyltransferase activity"/>
    <property type="evidence" value="ECO:0007669"/>
    <property type="project" value="UniProtKB-EC"/>
</dbReference>
<reference evidence="15 16" key="1">
    <citation type="submission" date="2016-10" db="EMBL/GenBank/DDBJ databases">
        <authorList>
            <person name="Varghese N."/>
            <person name="Submissions S."/>
        </authorList>
    </citation>
    <scope>NUCLEOTIDE SEQUENCE [LARGE SCALE GENOMIC DNA]</scope>
    <source>
        <strain evidence="15 16">CGMCC 1.3527</strain>
    </source>
</reference>
<comment type="catalytic activity">
    <reaction evidence="11">
        <text>N-acetyl-alpha-D-glucosamine 1-phosphate + UTP + H(+) = UDP-N-acetyl-alpha-D-glucosamine + diphosphate</text>
        <dbReference type="Rhea" id="RHEA:13509"/>
        <dbReference type="ChEBI" id="CHEBI:15378"/>
        <dbReference type="ChEBI" id="CHEBI:33019"/>
        <dbReference type="ChEBI" id="CHEBI:46398"/>
        <dbReference type="ChEBI" id="CHEBI:57705"/>
        <dbReference type="ChEBI" id="CHEBI:57776"/>
        <dbReference type="EC" id="2.7.7.23"/>
    </reaction>
</comment>
<feature type="domain" description="Mannose-1-phosphate guanyltransferase C-terminal" evidence="14">
    <location>
        <begin position="270"/>
        <end position="379"/>
    </location>
</feature>
<dbReference type="Pfam" id="PF25087">
    <property type="entry name" value="GMPPB_C"/>
    <property type="match status" value="1"/>
</dbReference>
<dbReference type="InterPro" id="IPR005835">
    <property type="entry name" value="NTP_transferase_dom"/>
</dbReference>
<evidence type="ECO:0000256" key="11">
    <source>
        <dbReference type="ARBA" id="ARBA00048493"/>
    </source>
</evidence>
<proteinExistence type="predicted"/>
<dbReference type="Pfam" id="PF00483">
    <property type="entry name" value="NTP_transferase"/>
    <property type="match status" value="1"/>
</dbReference>
<gene>
    <name evidence="15" type="ORF">SAMN04488067_10313</name>
</gene>
<accession>A0A1G7JME0</accession>
<evidence type="ECO:0000259" key="14">
    <source>
        <dbReference type="Pfam" id="PF25087"/>
    </source>
</evidence>
<keyword evidence="7" id="KW-0548">Nucleotidyltransferase</keyword>
<name>A0A1G7JME0_9EURY</name>
<evidence type="ECO:0000256" key="8">
    <source>
        <dbReference type="ARBA" id="ARBA00023268"/>
    </source>
</evidence>
<keyword evidence="8" id="KW-0511">Multifunctional enzyme</keyword>
<organism evidence="15 16">
    <name type="scientific">Halorubrum xinjiangense</name>
    <dbReference type="NCBI Taxonomy" id="261291"/>
    <lineage>
        <taxon>Archaea</taxon>
        <taxon>Methanobacteriati</taxon>
        <taxon>Methanobacteriota</taxon>
        <taxon>Stenosarchaea group</taxon>
        <taxon>Halobacteria</taxon>
        <taxon>Halobacteriales</taxon>
        <taxon>Haloferacaceae</taxon>
        <taxon>Halorubrum</taxon>
    </lineage>
</organism>
<dbReference type="PANTHER" id="PTHR43584">
    <property type="entry name" value="NUCLEOTIDYL TRANSFERASE"/>
    <property type="match status" value="1"/>
</dbReference>
<evidence type="ECO:0000256" key="12">
    <source>
        <dbReference type="SAM" id="MobiDB-lite"/>
    </source>
</evidence>
<evidence type="ECO:0000256" key="5">
    <source>
        <dbReference type="ARBA" id="ARBA00013414"/>
    </source>
</evidence>
<evidence type="ECO:0000313" key="15">
    <source>
        <dbReference type="EMBL" id="SDF26061.1"/>
    </source>
</evidence>
<evidence type="ECO:0000256" key="3">
    <source>
        <dbReference type="ARBA" id="ARBA00012225"/>
    </source>
</evidence>
<dbReference type="InterPro" id="IPR050065">
    <property type="entry name" value="GlmU-like"/>
</dbReference>
<evidence type="ECO:0000256" key="10">
    <source>
        <dbReference type="ARBA" id="ARBA00048247"/>
    </source>
</evidence>
<evidence type="ECO:0000256" key="7">
    <source>
        <dbReference type="ARBA" id="ARBA00022695"/>
    </source>
</evidence>
<dbReference type="Proteomes" id="UP000324020">
    <property type="component" value="Unassembled WGS sequence"/>
</dbReference>
<feature type="region of interest" description="Disordered" evidence="12">
    <location>
        <begin position="212"/>
        <end position="248"/>
    </location>
</feature>
<dbReference type="GO" id="GO:0003977">
    <property type="term" value="F:UDP-N-acetylglucosamine diphosphorylase activity"/>
    <property type="evidence" value="ECO:0007669"/>
    <property type="project" value="UniProtKB-EC"/>
</dbReference>
<dbReference type="InterPro" id="IPR029044">
    <property type="entry name" value="Nucleotide-diphossugar_trans"/>
</dbReference>
<evidence type="ECO:0000259" key="13">
    <source>
        <dbReference type="Pfam" id="PF00483"/>
    </source>
</evidence>
<dbReference type="InterPro" id="IPR056729">
    <property type="entry name" value="GMPPB_C"/>
</dbReference>
<protein>
    <recommendedName>
        <fullName evidence="5">Bifunctional protein GlmU</fullName>
        <ecNumber evidence="3">2.3.1.157</ecNumber>
        <ecNumber evidence="4">2.7.7.23</ecNumber>
    </recommendedName>
</protein>